<organism evidence="7 8">
    <name type="scientific">Culex pipiens pipiens</name>
    <name type="common">Northern house mosquito</name>
    <dbReference type="NCBI Taxonomy" id="38569"/>
    <lineage>
        <taxon>Eukaryota</taxon>
        <taxon>Metazoa</taxon>
        <taxon>Ecdysozoa</taxon>
        <taxon>Arthropoda</taxon>
        <taxon>Hexapoda</taxon>
        <taxon>Insecta</taxon>
        <taxon>Pterygota</taxon>
        <taxon>Neoptera</taxon>
        <taxon>Endopterygota</taxon>
        <taxon>Diptera</taxon>
        <taxon>Nematocera</taxon>
        <taxon>Culicoidea</taxon>
        <taxon>Culicidae</taxon>
        <taxon>Culicinae</taxon>
        <taxon>Culicini</taxon>
        <taxon>Culex</taxon>
        <taxon>Culex</taxon>
    </lineage>
</organism>
<comment type="similarity">
    <text evidence="3">Belongs to the peptidase S1 family. CLIP subfamily.</text>
</comment>
<dbReference type="EMBL" id="JBEHCU010005668">
    <property type="protein sequence ID" value="KAL1399061.1"/>
    <property type="molecule type" value="Genomic_DNA"/>
</dbReference>
<evidence type="ECO:0000259" key="6">
    <source>
        <dbReference type="PROSITE" id="PS50240"/>
    </source>
</evidence>
<dbReference type="InterPro" id="IPR033116">
    <property type="entry name" value="TRYPSIN_SER"/>
</dbReference>
<sequence>MLRTLCLVVVILGGGGGARAFLLTEYLVGGWKTNVGEFPHMAALGRTQRIGGNDSGIEWFCGGTLISDRFVLTAAHCANSQMSDPPTLVRLGEYDLSTEDDSDHRDVAVATSRDRAPSAFSRFIRPACLWQLETLPVEANGLLTAIGWGQLGQYGDQPSELHKVDLPVVPNEACNRLMSTPRSRRLKYGVLPSQICAGDLAGGKDTCEGDSGGPLFLKSSDPNCNYDVVGITSIGGICGTARKPGVYTRVSYYMNWIESIVWRKQ</sequence>
<dbReference type="SUPFAM" id="SSF50494">
    <property type="entry name" value="Trypsin-like serine proteases"/>
    <property type="match status" value="1"/>
</dbReference>
<feature type="chain" id="PRO_5044793982" description="Peptidase S1 domain-containing protein" evidence="5">
    <location>
        <begin position="21"/>
        <end position="265"/>
    </location>
</feature>
<dbReference type="GO" id="GO:0008236">
    <property type="term" value="F:serine-type peptidase activity"/>
    <property type="evidence" value="ECO:0007669"/>
    <property type="project" value="UniProtKB-KW"/>
</dbReference>
<evidence type="ECO:0000313" key="8">
    <source>
        <dbReference type="Proteomes" id="UP001562425"/>
    </source>
</evidence>
<dbReference type="AlphaFoldDB" id="A0ABD1DHI2"/>
<evidence type="ECO:0000256" key="3">
    <source>
        <dbReference type="ARBA" id="ARBA00024195"/>
    </source>
</evidence>
<dbReference type="PROSITE" id="PS50240">
    <property type="entry name" value="TRYPSIN_DOM"/>
    <property type="match status" value="1"/>
</dbReference>
<evidence type="ECO:0000256" key="4">
    <source>
        <dbReference type="RuleBase" id="RU363034"/>
    </source>
</evidence>
<proteinExistence type="inferred from homology"/>
<dbReference type="GO" id="GO:0006508">
    <property type="term" value="P:proteolysis"/>
    <property type="evidence" value="ECO:0007669"/>
    <property type="project" value="UniProtKB-KW"/>
</dbReference>
<dbReference type="PRINTS" id="PR00722">
    <property type="entry name" value="CHYMOTRYPSIN"/>
</dbReference>
<dbReference type="Gene3D" id="2.40.10.10">
    <property type="entry name" value="Trypsin-like serine proteases"/>
    <property type="match status" value="3"/>
</dbReference>
<reference evidence="7 8" key="1">
    <citation type="submission" date="2024-05" db="EMBL/GenBank/DDBJ databases">
        <title>Culex pipiens pipiens assembly and annotation.</title>
        <authorList>
            <person name="Alout H."/>
            <person name="Durand T."/>
        </authorList>
    </citation>
    <scope>NUCLEOTIDE SEQUENCE [LARGE SCALE GENOMIC DNA]</scope>
    <source>
        <strain evidence="7">HA-2024</strain>
        <tissue evidence="7">Whole body</tissue>
    </source>
</reference>
<accession>A0ABD1DHI2</accession>
<dbReference type="FunFam" id="2.40.10.10:FF:000002">
    <property type="entry name" value="Transmembrane protease serine"/>
    <property type="match status" value="1"/>
</dbReference>
<dbReference type="InterPro" id="IPR043504">
    <property type="entry name" value="Peptidase_S1_PA_chymotrypsin"/>
</dbReference>
<evidence type="ECO:0000256" key="1">
    <source>
        <dbReference type="ARBA" id="ARBA00023157"/>
    </source>
</evidence>
<dbReference type="PROSITE" id="PS00134">
    <property type="entry name" value="TRYPSIN_HIS"/>
    <property type="match status" value="1"/>
</dbReference>
<dbReference type="InterPro" id="IPR051487">
    <property type="entry name" value="Ser/Thr_Proteases_Immune/Dev"/>
</dbReference>
<dbReference type="SMART" id="SM00020">
    <property type="entry name" value="Tryp_SPc"/>
    <property type="match status" value="1"/>
</dbReference>
<comment type="caution">
    <text evidence="7">The sequence shown here is derived from an EMBL/GenBank/DDBJ whole genome shotgun (WGS) entry which is preliminary data.</text>
</comment>
<dbReference type="InterPro" id="IPR001254">
    <property type="entry name" value="Trypsin_dom"/>
</dbReference>
<dbReference type="Pfam" id="PF00089">
    <property type="entry name" value="Trypsin"/>
    <property type="match status" value="1"/>
</dbReference>
<dbReference type="InterPro" id="IPR009003">
    <property type="entry name" value="Peptidase_S1_PA"/>
</dbReference>
<keyword evidence="5" id="KW-0732">Signal</keyword>
<dbReference type="CDD" id="cd00190">
    <property type="entry name" value="Tryp_SPc"/>
    <property type="match status" value="1"/>
</dbReference>
<keyword evidence="8" id="KW-1185">Reference proteome</keyword>
<dbReference type="PANTHER" id="PTHR24256">
    <property type="entry name" value="TRYPTASE-RELATED"/>
    <property type="match status" value="1"/>
</dbReference>
<feature type="signal peptide" evidence="5">
    <location>
        <begin position="1"/>
        <end position="20"/>
    </location>
</feature>
<gene>
    <name evidence="7" type="ORF">pipiens_008508</name>
</gene>
<protein>
    <recommendedName>
        <fullName evidence="6">Peptidase S1 domain-containing protein</fullName>
    </recommendedName>
</protein>
<keyword evidence="4" id="KW-0720">Serine protease</keyword>
<keyword evidence="1" id="KW-1015">Disulfide bond</keyword>
<evidence type="ECO:0000313" key="7">
    <source>
        <dbReference type="EMBL" id="KAL1399061.1"/>
    </source>
</evidence>
<keyword evidence="4" id="KW-0378">Hydrolase</keyword>
<keyword evidence="4" id="KW-0645">Protease</keyword>
<evidence type="ECO:0000256" key="5">
    <source>
        <dbReference type="SAM" id="SignalP"/>
    </source>
</evidence>
<feature type="domain" description="Peptidase S1" evidence="6">
    <location>
        <begin position="27"/>
        <end position="262"/>
    </location>
</feature>
<dbReference type="Proteomes" id="UP001562425">
    <property type="component" value="Unassembled WGS sequence"/>
</dbReference>
<dbReference type="PROSITE" id="PS00135">
    <property type="entry name" value="TRYPSIN_SER"/>
    <property type="match status" value="1"/>
</dbReference>
<keyword evidence="2" id="KW-0325">Glycoprotein</keyword>
<evidence type="ECO:0000256" key="2">
    <source>
        <dbReference type="ARBA" id="ARBA00023180"/>
    </source>
</evidence>
<dbReference type="InterPro" id="IPR001314">
    <property type="entry name" value="Peptidase_S1A"/>
</dbReference>
<name>A0ABD1DHI2_CULPP</name>
<dbReference type="InterPro" id="IPR018114">
    <property type="entry name" value="TRYPSIN_HIS"/>
</dbReference>